<dbReference type="AlphaFoldDB" id="A0A8K0FY17"/>
<feature type="domain" description="DAGKc" evidence="2">
    <location>
        <begin position="116"/>
        <end position="266"/>
    </location>
</feature>
<protein>
    <recommendedName>
        <fullName evidence="5">Ceramide kinase</fullName>
    </recommendedName>
</protein>
<dbReference type="SMART" id="SM00046">
    <property type="entry name" value="DAGKc"/>
    <property type="match status" value="1"/>
</dbReference>
<gene>
    <name evidence="3" type="ORF">ILUMI_21327</name>
</gene>
<dbReference type="SUPFAM" id="SSF111331">
    <property type="entry name" value="NAD kinase/diacylglycerol kinase-like"/>
    <property type="match status" value="1"/>
</dbReference>
<sequence>MSDNIQNSVLLSTFYCGRKRYRLYFHRNQIVWDNERPPYAQQTVPIENVISVQYNNIETHPADERTYNPHNFTIHYAERKESSIWRYNSLTLRHSDPLQVSSWVKTLQNHLQSFTQRPKRLLLFVNPYGGKKKALKLFENFGKPLFSIAGVDVSVIVSQRQNQIRDILIHHNLDMFDSVGCVGGDGTVSELLNGLVIRECRLRGIDPDNAAQDLPKPTLPVGVIPGGSTDTIAYCLHGTTDVTTAVLHIIFGDSLGLDLVSVRDKDRLLRLFASALSYGYLGDIAYHSERLRWMGPVRYEYCGFKKILANEGYKGEITFLADPMSGNESRCFENCQECFIKSNQVNTNKMEKNWKTIQGKFFMVSGANISCACERSPSGIAPYCHLGDGYLYLVIIHHTSLLNNLRILWRFSKSTYTTDDLPFVEIHRVKEFCFRALDIPSRWNCDGEIQHNTDIRARVHCQLLTVFSRGSSSVPVESNKSSCGLCRC</sequence>
<dbReference type="Proteomes" id="UP000801492">
    <property type="component" value="Unassembled WGS sequence"/>
</dbReference>
<dbReference type="InterPro" id="IPR001849">
    <property type="entry name" value="PH_domain"/>
</dbReference>
<evidence type="ECO:0000313" key="4">
    <source>
        <dbReference type="Proteomes" id="UP000801492"/>
    </source>
</evidence>
<dbReference type="InterPro" id="IPR057465">
    <property type="entry name" value="CERK_PH"/>
</dbReference>
<dbReference type="PANTHER" id="PTHR12358">
    <property type="entry name" value="SPHINGOSINE KINASE"/>
    <property type="match status" value="1"/>
</dbReference>
<accession>A0A8K0FY17</accession>
<reference evidence="3" key="1">
    <citation type="submission" date="2019-08" db="EMBL/GenBank/DDBJ databases">
        <title>The genome of the North American firefly Photinus pyralis.</title>
        <authorList>
            <consortium name="Photinus pyralis genome working group"/>
            <person name="Fallon T.R."/>
            <person name="Sander Lower S.E."/>
            <person name="Weng J.-K."/>
        </authorList>
    </citation>
    <scope>NUCLEOTIDE SEQUENCE</scope>
    <source>
        <strain evidence="3">TRF0915ILg1</strain>
        <tissue evidence="3">Whole body</tissue>
    </source>
</reference>
<organism evidence="3 4">
    <name type="scientific">Ignelater luminosus</name>
    <name type="common">Cucubano</name>
    <name type="synonym">Pyrophorus luminosus</name>
    <dbReference type="NCBI Taxonomy" id="2038154"/>
    <lineage>
        <taxon>Eukaryota</taxon>
        <taxon>Metazoa</taxon>
        <taxon>Ecdysozoa</taxon>
        <taxon>Arthropoda</taxon>
        <taxon>Hexapoda</taxon>
        <taxon>Insecta</taxon>
        <taxon>Pterygota</taxon>
        <taxon>Neoptera</taxon>
        <taxon>Endopterygota</taxon>
        <taxon>Coleoptera</taxon>
        <taxon>Polyphaga</taxon>
        <taxon>Elateriformia</taxon>
        <taxon>Elateroidea</taxon>
        <taxon>Elateridae</taxon>
        <taxon>Agrypninae</taxon>
        <taxon>Pyrophorini</taxon>
        <taxon>Ignelater</taxon>
    </lineage>
</organism>
<dbReference type="OrthoDB" id="530923at2759"/>
<dbReference type="InterPro" id="IPR045363">
    <property type="entry name" value="CERK_C"/>
</dbReference>
<evidence type="ECO:0000259" key="1">
    <source>
        <dbReference type="PROSITE" id="PS50003"/>
    </source>
</evidence>
<evidence type="ECO:0008006" key="5">
    <source>
        <dbReference type="Google" id="ProtNLM"/>
    </source>
</evidence>
<dbReference type="PROSITE" id="PS50003">
    <property type="entry name" value="PH_DOMAIN"/>
    <property type="match status" value="1"/>
</dbReference>
<name>A0A8K0FY17_IGNLU</name>
<dbReference type="Pfam" id="PF00781">
    <property type="entry name" value="DAGK_cat"/>
    <property type="match status" value="1"/>
</dbReference>
<dbReference type="EMBL" id="VTPC01090126">
    <property type="protein sequence ID" value="KAF2884850.1"/>
    <property type="molecule type" value="Genomic_DNA"/>
</dbReference>
<dbReference type="InterPro" id="IPR001206">
    <property type="entry name" value="Diacylglycerol_kinase_cat_dom"/>
</dbReference>
<dbReference type="InterPro" id="IPR016064">
    <property type="entry name" value="NAD/diacylglycerol_kinase_sf"/>
</dbReference>
<dbReference type="InterPro" id="IPR050187">
    <property type="entry name" value="Lipid_Phosphate_FormReg"/>
</dbReference>
<dbReference type="Pfam" id="PF19280">
    <property type="entry name" value="CERK_C"/>
    <property type="match status" value="1"/>
</dbReference>
<dbReference type="Gene3D" id="2.60.200.40">
    <property type="match status" value="1"/>
</dbReference>
<feature type="domain" description="PH" evidence="1">
    <location>
        <begin position="1"/>
        <end position="112"/>
    </location>
</feature>
<dbReference type="GO" id="GO:0001729">
    <property type="term" value="F:ceramide kinase activity"/>
    <property type="evidence" value="ECO:0007669"/>
    <property type="project" value="TreeGrafter"/>
</dbReference>
<comment type="caution">
    <text evidence="3">The sequence shown here is derived from an EMBL/GenBank/DDBJ whole genome shotgun (WGS) entry which is preliminary data.</text>
</comment>
<dbReference type="PROSITE" id="PS50146">
    <property type="entry name" value="DAGK"/>
    <property type="match status" value="1"/>
</dbReference>
<keyword evidence="4" id="KW-1185">Reference proteome</keyword>
<dbReference type="GO" id="GO:0006672">
    <property type="term" value="P:ceramide metabolic process"/>
    <property type="evidence" value="ECO:0007669"/>
    <property type="project" value="TreeGrafter"/>
</dbReference>
<evidence type="ECO:0000259" key="2">
    <source>
        <dbReference type="PROSITE" id="PS50146"/>
    </source>
</evidence>
<dbReference type="Gene3D" id="3.40.50.10330">
    <property type="entry name" value="Probable inorganic polyphosphate/atp-NAD kinase, domain 1"/>
    <property type="match status" value="1"/>
</dbReference>
<evidence type="ECO:0000313" key="3">
    <source>
        <dbReference type="EMBL" id="KAF2884850.1"/>
    </source>
</evidence>
<dbReference type="PANTHER" id="PTHR12358:SF111">
    <property type="entry name" value="CERAMIDE KINASE, ISOFORM A"/>
    <property type="match status" value="1"/>
</dbReference>
<dbReference type="Pfam" id="PF25382">
    <property type="entry name" value="PH_CERK"/>
    <property type="match status" value="1"/>
</dbReference>
<dbReference type="GO" id="GO:0016020">
    <property type="term" value="C:membrane"/>
    <property type="evidence" value="ECO:0007669"/>
    <property type="project" value="GOC"/>
</dbReference>
<proteinExistence type="predicted"/>
<dbReference type="InterPro" id="IPR017438">
    <property type="entry name" value="ATP-NAD_kinase_N"/>
</dbReference>